<feature type="transmembrane region" description="Helical" evidence="7">
    <location>
        <begin position="298"/>
        <end position="318"/>
    </location>
</feature>
<comment type="caution">
    <text evidence="9">The sequence shown here is derived from an EMBL/GenBank/DDBJ whole genome shotgun (WGS) entry which is preliminary data.</text>
</comment>
<evidence type="ECO:0000256" key="2">
    <source>
        <dbReference type="ARBA" id="ARBA00005697"/>
    </source>
</evidence>
<dbReference type="Proteomes" id="UP000190256">
    <property type="component" value="Unassembled WGS sequence"/>
</dbReference>
<sequence>MGGRGIKEKDEGEVEKKINNLFNLKEYNTTVKGEMLAGLTSFFAIVYIIAVNASILSDAGLPLEGAIIATVLSSFVGCVLVGFISNAPLILVPGMGVNALFSYTIVGSMGLSWQQALAAVFVSGILFAVIAFTKFSKILTKSIPTSLKEAITVGIGILITFIGLQKSGIVIGSKTTFVTLGHFNNPLVYVTFINLIITVILFIKNVPGNFLISMITGTVISYFFGLVDTSKLIFTSFPLDSYKDLFFKMDFSSMSTMNFYIAVFSLTLVLVFENLGLLHAHINVMLNEKSKFKSSFKACSLSAITCGFLGTSPTVATIETAAGITAGGKTGLTSIFTGILFLLSLFLLPIIKIIPNSAISPILIVIGGLMIKNVLNINLSDFSEGFPAFLIIVMIPLTFSIVDGMAFGFIAYPIVKIAGKKSKEISYTMYIISILFLINFILHSIS</sequence>
<feature type="transmembrane region" description="Helical" evidence="7">
    <location>
        <begin position="330"/>
        <end position="351"/>
    </location>
</feature>
<feature type="transmembrane region" description="Helical" evidence="7">
    <location>
        <begin position="387"/>
        <end position="415"/>
    </location>
</feature>
<keyword evidence="4 7" id="KW-0812">Transmembrane</keyword>
<accession>A0A1S9I0S7</accession>
<evidence type="ECO:0000313" key="10">
    <source>
        <dbReference type="Proteomes" id="UP000190206"/>
    </source>
</evidence>
<dbReference type="EMBL" id="MRAE01000060">
    <property type="protein sequence ID" value="OOO63825.1"/>
    <property type="molecule type" value="Genomic_DNA"/>
</dbReference>
<dbReference type="GO" id="GO:0005345">
    <property type="term" value="F:purine nucleobase transmembrane transporter activity"/>
    <property type="evidence" value="ECO:0007669"/>
    <property type="project" value="TreeGrafter"/>
</dbReference>
<dbReference type="STRING" id="1962263.BS637_05755"/>
<evidence type="ECO:0000256" key="4">
    <source>
        <dbReference type="ARBA" id="ARBA00022692"/>
    </source>
</evidence>
<dbReference type="InterPro" id="IPR045018">
    <property type="entry name" value="Azg-like"/>
</dbReference>
<evidence type="ECO:0000313" key="11">
    <source>
        <dbReference type="Proteomes" id="UP000190256"/>
    </source>
</evidence>
<proteinExistence type="inferred from homology"/>
<comment type="similarity">
    <text evidence="2">Belongs to the nucleobase:cation symporter-2 (NCS2) (TC 2.A.40) family. Azg-like subfamily.</text>
</comment>
<feature type="transmembrane region" description="Helical" evidence="7">
    <location>
        <begin position="210"/>
        <end position="237"/>
    </location>
</feature>
<dbReference type="GO" id="GO:0005886">
    <property type="term" value="C:plasma membrane"/>
    <property type="evidence" value="ECO:0007669"/>
    <property type="project" value="TreeGrafter"/>
</dbReference>
<reference evidence="9 11" key="2">
    <citation type="submission" date="2016-12" db="EMBL/GenBank/DDBJ databases">
        <title>Clostridium tepidum sp. nov., a close relative of Clostridium sporogenes and Clostridium botulinum Group I.</title>
        <authorList>
            <person name="Dobritsa A.P."/>
            <person name="Kutumbaka K.K."/>
            <person name="Werner K."/>
            <person name="Wiedmann M."/>
            <person name="Asmus A."/>
            <person name="Samadpour M."/>
        </authorList>
    </citation>
    <scope>NUCLEOTIDE SEQUENCE [LARGE SCALE GENOMIC DNA]</scope>
    <source>
        <strain evidence="9 11">IEH 97212</strain>
    </source>
</reference>
<feature type="transmembrane region" description="Helical" evidence="7">
    <location>
        <begin position="427"/>
        <end position="445"/>
    </location>
</feature>
<dbReference type="PANTHER" id="PTHR43337">
    <property type="entry name" value="XANTHINE/URACIL PERMEASE C887.17-RELATED"/>
    <property type="match status" value="1"/>
</dbReference>
<dbReference type="RefSeq" id="WP_078023818.1">
    <property type="nucleotide sequence ID" value="NZ_JADPGM010000004.1"/>
</dbReference>
<feature type="transmembrane region" description="Helical" evidence="7">
    <location>
        <begin position="358"/>
        <end position="375"/>
    </location>
</feature>
<evidence type="ECO:0000256" key="3">
    <source>
        <dbReference type="ARBA" id="ARBA00022448"/>
    </source>
</evidence>
<feature type="transmembrane region" description="Helical" evidence="7">
    <location>
        <begin position="61"/>
        <end position="83"/>
    </location>
</feature>
<feature type="transmembrane region" description="Helical" evidence="7">
    <location>
        <begin position="35"/>
        <end position="55"/>
    </location>
</feature>
<evidence type="ECO:0000256" key="6">
    <source>
        <dbReference type="ARBA" id="ARBA00023136"/>
    </source>
</evidence>
<protein>
    <submittedName>
        <fullName evidence="9">Permease</fullName>
    </submittedName>
</protein>
<evidence type="ECO:0000256" key="1">
    <source>
        <dbReference type="ARBA" id="ARBA00004141"/>
    </source>
</evidence>
<dbReference type="AlphaFoldDB" id="A0A1S9I0S7"/>
<keyword evidence="10" id="KW-1185">Reference proteome</keyword>
<evidence type="ECO:0000313" key="9">
    <source>
        <dbReference type="EMBL" id="OOO63825.1"/>
    </source>
</evidence>
<feature type="transmembrane region" description="Helical" evidence="7">
    <location>
        <begin position="186"/>
        <end position="203"/>
    </location>
</feature>
<dbReference type="EMBL" id="MRAD01000004">
    <property type="protein sequence ID" value="OOO62791.1"/>
    <property type="molecule type" value="Genomic_DNA"/>
</dbReference>
<keyword evidence="5 7" id="KW-1133">Transmembrane helix</keyword>
<dbReference type="OrthoDB" id="9808458at2"/>
<feature type="transmembrane region" description="Helical" evidence="7">
    <location>
        <begin position="257"/>
        <end position="277"/>
    </location>
</feature>
<evidence type="ECO:0000313" key="8">
    <source>
        <dbReference type="EMBL" id="OOO62791.1"/>
    </source>
</evidence>
<dbReference type="PANTHER" id="PTHR43337:SF2">
    <property type="entry name" value="XANTHINE_URACIL PERMEASE"/>
    <property type="match status" value="1"/>
</dbReference>
<evidence type="ECO:0000256" key="7">
    <source>
        <dbReference type="SAM" id="Phobius"/>
    </source>
</evidence>
<feature type="transmembrane region" description="Helical" evidence="7">
    <location>
        <begin position="116"/>
        <end position="135"/>
    </location>
</feature>
<feature type="transmembrane region" description="Helical" evidence="7">
    <location>
        <begin position="90"/>
        <end position="110"/>
    </location>
</feature>
<evidence type="ECO:0000256" key="5">
    <source>
        <dbReference type="ARBA" id="ARBA00022989"/>
    </source>
</evidence>
<dbReference type="Pfam" id="PF00860">
    <property type="entry name" value="Xan_ur_permease"/>
    <property type="match status" value="1"/>
</dbReference>
<reference evidence="8 10" key="1">
    <citation type="submission" date="2016-12" db="EMBL/GenBank/DDBJ databases">
        <title>Clostridium tepidum sp. nov., a close relative of Clostridium sporogenes and Clostridium botulinum Group I.</title>
        <authorList>
            <person name="Dobritsa A.P."/>
            <person name="Kutumbaka K."/>
            <person name="Werner K."/>
            <person name="Samadpour M."/>
        </authorList>
    </citation>
    <scope>NUCLEOTIDE SEQUENCE [LARGE SCALE GENOMIC DNA]</scope>
    <source>
        <strain evidence="8 10">PE</strain>
    </source>
</reference>
<name>A0A1S9I0S7_9CLOT</name>
<comment type="subcellular location">
    <subcellularLocation>
        <location evidence="1">Membrane</location>
        <topology evidence="1">Multi-pass membrane protein</topology>
    </subcellularLocation>
</comment>
<keyword evidence="3" id="KW-0813">Transport</keyword>
<dbReference type="InterPro" id="IPR006043">
    <property type="entry name" value="NCS2"/>
</dbReference>
<gene>
    <name evidence="8" type="ORF">BS637_05755</name>
    <name evidence="9" type="ORF">BS638_13380</name>
</gene>
<dbReference type="Proteomes" id="UP000190206">
    <property type="component" value="Unassembled WGS sequence"/>
</dbReference>
<feature type="transmembrane region" description="Helical" evidence="7">
    <location>
        <begin position="147"/>
        <end position="166"/>
    </location>
</feature>
<keyword evidence="6 7" id="KW-0472">Membrane</keyword>
<organism evidence="9 11">
    <name type="scientific">Clostridium tepidum</name>
    <dbReference type="NCBI Taxonomy" id="1962263"/>
    <lineage>
        <taxon>Bacteria</taxon>
        <taxon>Bacillati</taxon>
        <taxon>Bacillota</taxon>
        <taxon>Clostridia</taxon>
        <taxon>Eubacteriales</taxon>
        <taxon>Clostridiaceae</taxon>
        <taxon>Clostridium</taxon>
    </lineage>
</organism>